<evidence type="ECO:0000313" key="3">
    <source>
        <dbReference type="EMBL" id="STZ60401.1"/>
    </source>
</evidence>
<evidence type="ECO:0000313" key="4">
    <source>
        <dbReference type="Proteomes" id="UP000254978"/>
    </source>
</evidence>
<dbReference type="InterPro" id="IPR051943">
    <property type="entry name" value="TRAFAC_Dynamin-like_GTPase"/>
</dbReference>
<proteinExistence type="predicted"/>
<dbReference type="InterPro" id="IPR045063">
    <property type="entry name" value="Dynamin_N"/>
</dbReference>
<dbReference type="Gene3D" id="3.40.50.300">
    <property type="entry name" value="P-loop containing nucleotide triphosphate hydrolases"/>
    <property type="match status" value="1"/>
</dbReference>
<protein>
    <submittedName>
        <fullName evidence="3">Isoniazid inducible protein IniC</fullName>
    </submittedName>
</protein>
<dbReference type="SUPFAM" id="SSF52540">
    <property type="entry name" value="P-loop containing nucleoside triphosphate hydrolases"/>
    <property type="match status" value="1"/>
</dbReference>
<dbReference type="InterPro" id="IPR027417">
    <property type="entry name" value="P-loop_NTPase"/>
</dbReference>
<feature type="domain" description="Dynamin N-terminal" evidence="2">
    <location>
        <begin position="47"/>
        <end position="94"/>
    </location>
</feature>
<evidence type="ECO:0000259" key="2">
    <source>
        <dbReference type="Pfam" id="PF00350"/>
    </source>
</evidence>
<dbReference type="AlphaFoldDB" id="A0A378THW5"/>
<evidence type="ECO:0000256" key="1">
    <source>
        <dbReference type="SAM" id="MobiDB-lite"/>
    </source>
</evidence>
<name>A0A378THW5_9MYCO</name>
<dbReference type="Pfam" id="PF00350">
    <property type="entry name" value="Dynamin_N"/>
    <property type="match status" value="1"/>
</dbReference>
<dbReference type="OrthoDB" id="4379468at2"/>
<dbReference type="EMBL" id="UGQT01000001">
    <property type="protein sequence ID" value="STZ60401.1"/>
    <property type="molecule type" value="Genomic_DNA"/>
</dbReference>
<feature type="region of interest" description="Disordered" evidence="1">
    <location>
        <begin position="491"/>
        <end position="515"/>
    </location>
</feature>
<dbReference type="RefSeq" id="WP_115279583.1">
    <property type="nucleotide sequence ID" value="NZ_AP022600.1"/>
</dbReference>
<gene>
    <name evidence="3" type="primary">iniC</name>
    <name evidence="3" type="ORF">NCTC10821_03941</name>
</gene>
<keyword evidence="4" id="KW-1185">Reference proteome</keyword>
<dbReference type="PANTHER" id="PTHR43681">
    <property type="entry name" value="TRANSMEMBRANE GTPASE FZO"/>
    <property type="match status" value="1"/>
</dbReference>
<sequence>MSTSDQVRAILNGTIRAYQGEPAYRQRPDVINELNRIGGRLNQPIRIALAGTLKAGKSTLVNALVGETIAPTDATEATRIVTWFRHGPTPKVTANHVGGRRTNVPITREDGLTFDLGRLDPAEVADLDVEWPAAELIDATIIDTPGTSSLSQDVSERTLRLLVPDDGVPRVDAVVFLLRTLNAADIALLKQIGELVGGSSGALGVIGVASRADEIGAGRLDAMLSAKDVATRFTKEMDKTGICQAVVPVSGLLALTARTLRQSEFVALEKLAGVDVGELNKAMLSVDRFVREDSTLPVDAHIRAQLLDRFGMFGIRISIAVLRAGVTDSAALADQLLERSGLVALRDVIDQQFAQRSELLKAHTALLSLRRFVEVHPIRATPYILADIDPLLADTHAFEELRLLSALRSRPTTLNDDEMASLRRIIGGSGTDPASRLGLRPDEPYDGPRAAFAAAQRWRRRGEHPLNDPFTTRACRAAVRSAEAMVAQFGLSPRLARDEPGEGAQAKRPGQAGRY</sequence>
<dbReference type="Proteomes" id="UP000254978">
    <property type="component" value="Unassembled WGS sequence"/>
</dbReference>
<dbReference type="PANTHER" id="PTHR43681:SF1">
    <property type="entry name" value="SARCALUMENIN"/>
    <property type="match status" value="1"/>
</dbReference>
<reference evidence="3 4" key="1">
    <citation type="submission" date="2018-06" db="EMBL/GenBank/DDBJ databases">
        <authorList>
            <consortium name="Pathogen Informatics"/>
            <person name="Doyle S."/>
        </authorList>
    </citation>
    <scope>NUCLEOTIDE SEQUENCE [LARGE SCALE GENOMIC DNA]</scope>
    <source>
        <strain evidence="3 4">NCTC10821</strain>
    </source>
</reference>
<organism evidence="3 4">
    <name type="scientific">Mycolicibacterium tokaiense</name>
    <dbReference type="NCBI Taxonomy" id="39695"/>
    <lineage>
        <taxon>Bacteria</taxon>
        <taxon>Bacillati</taxon>
        <taxon>Actinomycetota</taxon>
        <taxon>Actinomycetes</taxon>
        <taxon>Mycobacteriales</taxon>
        <taxon>Mycobacteriaceae</taxon>
        <taxon>Mycolicibacterium</taxon>
    </lineage>
</organism>
<accession>A0A378THW5</accession>